<gene>
    <name evidence="3" type="ORF">QNA08_05890</name>
</gene>
<protein>
    <submittedName>
        <fullName evidence="3">Folate-binding protein</fullName>
    </submittedName>
</protein>
<dbReference type="PANTHER" id="PTHR22602">
    <property type="entry name" value="TRANSFERASE CAF17, MITOCHONDRIAL-RELATED"/>
    <property type="match status" value="1"/>
</dbReference>
<dbReference type="PIRSF" id="PIRSF006487">
    <property type="entry name" value="GcvT"/>
    <property type="match status" value="1"/>
</dbReference>
<evidence type="ECO:0000313" key="3">
    <source>
        <dbReference type="EMBL" id="MDJ1157760.1"/>
    </source>
</evidence>
<dbReference type="PANTHER" id="PTHR22602:SF0">
    <property type="entry name" value="TRANSFERASE CAF17, MITOCHONDRIAL-RELATED"/>
    <property type="match status" value="1"/>
</dbReference>
<sequence>MPAAHLADRGVVKVAGDDARHFLHNLVTSDVARLDAGAARLAALLSPQGKILFDFLVVAAPESHGGGFLLDAPLPLVGDLVKRLNFYKLRAKVIVEDLSEVLAVAAFWDMPGTPGDDFGLVFADPRLSALGQRAIGERMRIEALGTEAGPLYHARRIALGVPEGGKDFAYGDAFPHEALMDALGGVDFGKGCYVGQEVVSRMQHRGTARTRILPVVFRDGFVCEDGAEVLAGAKPAGHVGSTANGRALAMLRLDRLADAFAAGEAITAGGLALIVEKPAFAQFEVPAPAEA</sequence>
<evidence type="ECO:0000259" key="2">
    <source>
        <dbReference type="Pfam" id="PF25455"/>
    </source>
</evidence>
<reference evidence="3 4" key="1">
    <citation type="submission" date="2023-05" db="EMBL/GenBank/DDBJ databases">
        <title>Chelatococcus sp. nov., a moderately thermophilic bacterium isolated from hot spring microbial mat.</title>
        <authorList>
            <person name="Hu C.-J."/>
            <person name="Li W.-J."/>
        </authorList>
    </citation>
    <scope>NUCLEOTIDE SEQUENCE [LARGE SCALE GENOMIC DNA]</scope>
    <source>
        <strain evidence="3 4">SYSU G07232</strain>
    </source>
</reference>
<keyword evidence="1" id="KW-0809">Transit peptide</keyword>
<dbReference type="Gene3D" id="3.30.1360.120">
    <property type="entry name" value="Probable tRNA modification gtpase trme, domain 1"/>
    <property type="match status" value="2"/>
</dbReference>
<comment type="caution">
    <text evidence="3">The sequence shown here is derived from an EMBL/GenBank/DDBJ whole genome shotgun (WGS) entry which is preliminary data.</text>
</comment>
<dbReference type="EMBL" id="JASJEV010000003">
    <property type="protein sequence ID" value="MDJ1157760.1"/>
    <property type="molecule type" value="Genomic_DNA"/>
</dbReference>
<name>A0ABT7AEG1_9HYPH</name>
<dbReference type="InterPro" id="IPR017703">
    <property type="entry name" value="YgfZ/GCV_T_CS"/>
</dbReference>
<dbReference type="InterPro" id="IPR045179">
    <property type="entry name" value="YgfZ/GcvT"/>
</dbReference>
<dbReference type="Pfam" id="PF25455">
    <property type="entry name" value="Beta-barrel_CAF17_C"/>
    <property type="match status" value="1"/>
</dbReference>
<proteinExistence type="predicted"/>
<feature type="domain" description="CAF17 C-terminal" evidence="2">
    <location>
        <begin position="209"/>
        <end position="281"/>
    </location>
</feature>
<dbReference type="Proteomes" id="UP001321492">
    <property type="component" value="Unassembled WGS sequence"/>
</dbReference>
<dbReference type="InterPro" id="IPR057460">
    <property type="entry name" value="CAF17_C"/>
</dbReference>
<dbReference type="SUPFAM" id="SSF103025">
    <property type="entry name" value="Folate-binding domain"/>
    <property type="match status" value="1"/>
</dbReference>
<evidence type="ECO:0000313" key="4">
    <source>
        <dbReference type="Proteomes" id="UP001321492"/>
    </source>
</evidence>
<dbReference type="NCBIfam" id="TIGR03317">
    <property type="entry name" value="ygfZ_signature"/>
    <property type="match status" value="1"/>
</dbReference>
<keyword evidence="4" id="KW-1185">Reference proteome</keyword>
<accession>A0ABT7AEG1</accession>
<organism evidence="3 4">
    <name type="scientific">Chelatococcus albus</name>
    <dbReference type="NCBI Taxonomy" id="3047466"/>
    <lineage>
        <taxon>Bacteria</taxon>
        <taxon>Pseudomonadati</taxon>
        <taxon>Pseudomonadota</taxon>
        <taxon>Alphaproteobacteria</taxon>
        <taxon>Hyphomicrobiales</taxon>
        <taxon>Chelatococcaceae</taxon>
        <taxon>Chelatococcus</taxon>
    </lineage>
</organism>
<evidence type="ECO:0000256" key="1">
    <source>
        <dbReference type="ARBA" id="ARBA00022946"/>
    </source>
</evidence>
<dbReference type="RefSeq" id="WP_283739761.1">
    <property type="nucleotide sequence ID" value="NZ_JASJEV010000003.1"/>
</dbReference>
<dbReference type="InterPro" id="IPR027266">
    <property type="entry name" value="TrmE/GcvT-like"/>
</dbReference>